<evidence type="ECO:0000256" key="1">
    <source>
        <dbReference type="SAM" id="Phobius"/>
    </source>
</evidence>
<keyword evidence="3" id="KW-1185">Reference proteome</keyword>
<gene>
    <name evidence="2" type="ORF">M2280_005539</name>
</gene>
<dbReference type="EMBL" id="JARXVC010000020">
    <property type="protein sequence ID" value="MDH6284281.1"/>
    <property type="molecule type" value="Genomic_DNA"/>
</dbReference>
<proteinExistence type="predicted"/>
<feature type="transmembrane region" description="Helical" evidence="1">
    <location>
        <begin position="21"/>
        <end position="45"/>
    </location>
</feature>
<name>A0ABT6MIY1_9NOCA</name>
<evidence type="ECO:0000313" key="2">
    <source>
        <dbReference type="EMBL" id="MDH6284281.1"/>
    </source>
</evidence>
<keyword evidence="1" id="KW-0472">Membrane</keyword>
<keyword evidence="1" id="KW-0812">Transmembrane</keyword>
<reference evidence="2 3" key="1">
    <citation type="submission" date="2023-04" db="EMBL/GenBank/DDBJ databases">
        <title>Forest soil microbial communities from Buena Vista Peninsula, Colon Province, Panama.</title>
        <authorList>
            <person name="Bouskill N."/>
        </authorList>
    </citation>
    <scope>NUCLEOTIDE SEQUENCE [LARGE SCALE GENOMIC DNA]</scope>
    <source>
        <strain evidence="2 3">CFH S0262</strain>
    </source>
</reference>
<feature type="transmembrane region" description="Helical" evidence="1">
    <location>
        <begin position="57"/>
        <end position="78"/>
    </location>
</feature>
<sequence>MVNKFKGALATERHTWETVRCAMVGTVPGRFALAAIAFALAAFQLRVGLDATSFHRVFLIASAASWAYIGCVTVYAAFELKRRGTSNGDGADA</sequence>
<evidence type="ECO:0000313" key="3">
    <source>
        <dbReference type="Proteomes" id="UP001160334"/>
    </source>
</evidence>
<comment type="caution">
    <text evidence="2">The sequence shown here is derived from an EMBL/GenBank/DDBJ whole genome shotgun (WGS) entry which is preliminary data.</text>
</comment>
<dbReference type="Proteomes" id="UP001160334">
    <property type="component" value="Unassembled WGS sequence"/>
</dbReference>
<keyword evidence="1" id="KW-1133">Transmembrane helix</keyword>
<accession>A0ABT6MIY1</accession>
<organism evidence="2 3">
    <name type="scientific">Prescottella agglutinans</name>
    <dbReference type="NCBI Taxonomy" id="1644129"/>
    <lineage>
        <taxon>Bacteria</taxon>
        <taxon>Bacillati</taxon>
        <taxon>Actinomycetota</taxon>
        <taxon>Actinomycetes</taxon>
        <taxon>Mycobacteriales</taxon>
        <taxon>Nocardiaceae</taxon>
        <taxon>Prescottella</taxon>
    </lineage>
</organism>
<protein>
    <submittedName>
        <fullName evidence="2">Uncharacterized protein</fullName>
    </submittedName>
</protein>